<evidence type="ECO:0000259" key="6">
    <source>
        <dbReference type="SMART" id="SM00842"/>
    </source>
</evidence>
<evidence type="ECO:0000256" key="3">
    <source>
        <dbReference type="ARBA" id="ARBA00023136"/>
    </source>
</evidence>
<evidence type="ECO:0000313" key="8">
    <source>
        <dbReference type="Proteomes" id="UP000230859"/>
    </source>
</evidence>
<comment type="subunit">
    <text evidence="5">Interacts with FtsZ.</text>
</comment>
<name>A0A2H0LPD5_9BACT</name>
<dbReference type="EMBL" id="PCVY01000047">
    <property type="protein sequence ID" value="PIQ86289.1"/>
    <property type="molecule type" value="Genomic_DNA"/>
</dbReference>
<dbReference type="AlphaFoldDB" id="A0A2H0LPD5"/>
<dbReference type="Pfam" id="PF14450">
    <property type="entry name" value="FtsA"/>
    <property type="match status" value="1"/>
</dbReference>
<dbReference type="InterPro" id="IPR050696">
    <property type="entry name" value="FtsA/MreB"/>
</dbReference>
<evidence type="ECO:0000256" key="4">
    <source>
        <dbReference type="ARBA" id="ARBA00023306"/>
    </source>
</evidence>
<keyword evidence="3" id="KW-0472">Membrane</keyword>
<sequence length="407" mass="45242">MIEYLLHIGTSRLTCLKTRVDRHGHKNIEEIKTRSADGFDKGIVKDLGKASETLRSIFHEMDNANKETIYPIKTILSHHSLKNFIYGSSIYFHGTPRPITMKDVREVIAQTRSVATIPLDQIIVQAVPQEFIVNDMSGIYNPIGLEATRLGVMLRLFTMDYSVCNNLIRAMERVDIESREFIPASLAAGQAVLTPEEKEEGVILVDIGGYVTRLDFYKDSILVKTVTLEKGSEDITQAIAKQVGLRPDHARQLKEKFGTAALDADFQEELIPITTATNGEKRHIARKQLEAELKEPVEQLLSSITHAIQEMTNTTSPIGHVVFTGGGAKLDGLLDQMQERISYSLRLGVPKSKFQIPPSLQDTAYSCVIGALDYSSLILDPLENNAAGDSVLARAVDSAKRWVAEYF</sequence>
<protein>
    <recommendedName>
        <fullName evidence="5">Cell division protein FtsA</fullName>
    </recommendedName>
</protein>
<dbReference type="PANTHER" id="PTHR32432">
    <property type="entry name" value="CELL DIVISION PROTEIN FTSA-RELATED"/>
    <property type="match status" value="1"/>
</dbReference>
<comment type="function">
    <text evidence="5">Cell division protein that is involved in the assembly of the Z ring. May serve as a membrane anchor for the Z ring.</text>
</comment>
<dbReference type="SUPFAM" id="SSF53067">
    <property type="entry name" value="Actin-like ATPase domain"/>
    <property type="match status" value="2"/>
</dbReference>
<keyword evidence="1" id="KW-1003">Cell membrane</keyword>
<gene>
    <name evidence="7" type="primary">ftsA</name>
    <name evidence="7" type="ORF">COV74_05335</name>
</gene>
<keyword evidence="2 5" id="KW-0132">Cell division</keyword>
<comment type="similarity">
    <text evidence="5">Belongs to the FtsA/MreB family.</text>
</comment>
<evidence type="ECO:0000256" key="1">
    <source>
        <dbReference type="ARBA" id="ARBA00022475"/>
    </source>
</evidence>
<dbReference type="InterPro" id="IPR020823">
    <property type="entry name" value="Cell_div_FtsA"/>
</dbReference>
<comment type="caution">
    <text evidence="7">The sequence shown here is derived from an EMBL/GenBank/DDBJ whole genome shotgun (WGS) entry which is preliminary data.</text>
</comment>
<dbReference type="Proteomes" id="UP000230859">
    <property type="component" value="Unassembled WGS sequence"/>
</dbReference>
<dbReference type="GO" id="GO:0009898">
    <property type="term" value="C:cytoplasmic side of plasma membrane"/>
    <property type="evidence" value="ECO:0007669"/>
    <property type="project" value="TreeGrafter"/>
</dbReference>
<evidence type="ECO:0000256" key="5">
    <source>
        <dbReference type="PIRNR" id="PIRNR003101"/>
    </source>
</evidence>
<dbReference type="Gene3D" id="3.30.420.40">
    <property type="match status" value="1"/>
</dbReference>
<feature type="domain" description="SHS2" evidence="6">
    <location>
        <begin position="6"/>
        <end position="192"/>
    </location>
</feature>
<dbReference type="GO" id="GO:0051301">
    <property type="term" value="P:cell division"/>
    <property type="evidence" value="ECO:0007669"/>
    <property type="project" value="UniProtKB-KW"/>
</dbReference>
<evidence type="ECO:0000256" key="2">
    <source>
        <dbReference type="ARBA" id="ARBA00022618"/>
    </source>
</evidence>
<dbReference type="Pfam" id="PF02491">
    <property type="entry name" value="SHS2_FTSA"/>
    <property type="match status" value="1"/>
</dbReference>
<organism evidence="7 8">
    <name type="scientific">Candidatus Abzuiibacterium crystallinum</name>
    <dbReference type="NCBI Taxonomy" id="1974748"/>
    <lineage>
        <taxon>Bacteria</taxon>
        <taxon>Pseudomonadati</taxon>
        <taxon>Candidatus Omnitrophota</taxon>
        <taxon>Candidatus Abzuiibacterium</taxon>
    </lineage>
</organism>
<dbReference type="InterPro" id="IPR003494">
    <property type="entry name" value="SHS2_FtsA"/>
</dbReference>
<proteinExistence type="inferred from homology"/>
<dbReference type="PIRSF" id="PIRSF003101">
    <property type="entry name" value="FtsA"/>
    <property type="match status" value="1"/>
</dbReference>
<dbReference type="PANTHER" id="PTHR32432:SF4">
    <property type="entry name" value="CELL DIVISION PROTEIN FTSA"/>
    <property type="match status" value="1"/>
</dbReference>
<keyword evidence="4 5" id="KW-0131">Cell cycle</keyword>
<evidence type="ECO:0000313" key="7">
    <source>
        <dbReference type="EMBL" id="PIQ86289.1"/>
    </source>
</evidence>
<accession>A0A2H0LPD5</accession>
<dbReference type="InterPro" id="IPR043129">
    <property type="entry name" value="ATPase_NBD"/>
</dbReference>
<reference evidence="7 8" key="1">
    <citation type="submission" date="2017-09" db="EMBL/GenBank/DDBJ databases">
        <title>Depth-based differentiation of microbial function through sediment-hosted aquifers and enrichment of novel symbionts in the deep terrestrial subsurface.</title>
        <authorList>
            <person name="Probst A.J."/>
            <person name="Ladd B."/>
            <person name="Jarett J.K."/>
            <person name="Geller-Mcgrath D.E."/>
            <person name="Sieber C.M."/>
            <person name="Emerson J.B."/>
            <person name="Anantharaman K."/>
            <person name="Thomas B.C."/>
            <person name="Malmstrom R."/>
            <person name="Stieglmeier M."/>
            <person name="Klingl A."/>
            <person name="Woyke T."/>
            <person name="Ryan C.M."/>
            <person name="Banfield J.F."/>
        </authorList>
    </citation>
    <scope>NUCLEOTIDE SEQUENCE [LARGE SCALE GENOMIC DNA]</scope>
    <source>
        <strain evidence="7">CG11_big_fil_rev_8_21_14_0_20_45_26</strain>
    </source>
</reference>
<dbReference type="NCBIfam" id="TIGR01174">
    <property type="entry name" value="ftsA"/>
    <property type="match status" value="1"/>
</dbReference>
<dbReference type="SMART" id="SM00842">
    <property type="entry name" value="FtsA"/>
    <property type="match status" value="1"/>
</dbReference>
<dbReference type="GO" id="GO:0032153">
    <property type="term" value="C:cell division site"/>
    <property type="evidence" value="ECO:0007669"/>
    <property type="project" value="TreeGrafter"/>
</dbReference>